<dbReference type="InterPro" id="IPR045889">
    <property type="entry name" value="MES/HNL"/>
</dbReference>
<dbReference type="GO" id="GO:0080031">
    <property type="term" value="F:methyl salicylate esterase activity"/>
    <property type="evidence" value="ECO:0007669"/>
    <property type="project" value="TreeGrafter"/>
</dbReference>
<proteinExistence type="predicted"/>
<organism evidence="3 4">
    <name type="scientific">Sphaerisporangium rufum</name>
    <dbReference type="NCBI Taxonomy" id="1381558"/>
    <lineage>
        <taxon>Bacteria</taxon>
        <taxon>Bacillati</taxon>
        <taxon>Actinomycetota</taxon>
        <taxon>Actinomycetes</taxon>
        <taxon>Streptosporangiales</taxon>
        <taxon>Streptosporangiaceae</taxon>
        <taxon>Sphaerisporangium</taxon>
    </lineage>
</organism>
<name>A0A919R9K1_9ACTN</name>
<dbReference type="Gene3D" id="3.40.50.1820">
    <property type="entry name" value="alpha/beta hydrolase"/>
    <property type="match status" value="1"/>
</dbReference>
<evidence type="ECO:0000313" key="3">
    <source>
        <dbReference type="EMBL" id="GII80941.1"/>
    </source>
</evidence>
<protein>
    <recommendedName>
        <fullName evidence="2">AB hydrolase-1 domain-containing protein</fullName>
    </recommendedName>
</protein>
<dbReference type="Pfam" id="PF12697">
    <property type="entry name" value="Abhydrolase_6"/>
    <property type="match status" value="1"/>
</dbReference>
<dbReference type="EMBL" id="BOOU01000084">
    <property type="protein sequence ID" value="GII80941.1"/>
    <property type="molecule type" value="Genomic_DNA"/>
</dbReference>
<comment type="caution">
    <text evidence="3">The sequence shown here is derived from an EMBL/GenBank/DDBJ whole genome shotgun (WGS) entry which is preliminary data.</text>
</comment>
<dbReference type="RefSeq" id="WP_203992440.1">
    <property type="nucleotide sequence ID" value="NZ_BOOU01000084.1"/>
</dbReference>
<feature type="domain" description="AB hydrolase-1" evidence="2">
    <location>
        <begin position="10"/>
        <end position="218"/>
    </location>
</feature>
<dbReference type="PANTHER" id="PTHR10992">
    <property type="entry name" value="METHYLESTERASE FAMILY MEMBER"/>
    <property type="match status" value="1"/>
</dbReference>
<sequence>MSSETGQRRVVLVHGAWHGAWAWAPVADALRDSGHEVVAVDLPGADGNVDTTLRDQVRAVADALADSPAEGSLVVAHSHGGLVAQEAASVFPGRVAGVIGVDAWFAPDRGTFLEVVPSWMAELIEASVIHRRGSGYVPVPPAAMFGIEDPALAARVTPRLRAQPFATFTGMVSGFSLAEANIPGIGIVCEPRTLPFDRLAADQGLEIWPITSGHDVMLLKTAEFTDMLTTAIAHLESAESRIDRVPASMSWVEQPPKIMET</sequence>
<reference evidence="3" key="1">
    <citation type="submission" date="2021-01" db="EMBL/GenBank/DDBJ databases">
        <title>Whole genome shotgun sequence of Sphaerisporangium rufum NBRC 109079.</title>
        <authorList>
            <person name="Komaki H."/>
            <person name="Tamura T."/>
        </authorList>
    </citation>
    <scope>NUCLEOTIDE SEQUENCE</scope>
    <source>
        <strain evidence="3">NBRC 109079</strain>
    </source>
</reference>
<dbReference type="InterPro" id="IPR029058">
    <property type="entry name" value="AB_hydrolase_fold"/>
</dbReference>
<dbReference type="InterPro" id="IPR000073">
    <property type="entry name" value="AB_hydrolase_1"/>
</dbReference>
<evidence type="ECO:0000259" key="2">
    <source>
        <dbReference type="Pfam" id="PF12697"/>
    </source>
</evidence>
<keyword evidence="4" id="KW-1185">Reference proteome</keyword>
<dbReference type="SUPFAM" id="SSF53474">
    <property type="entry name" value="alpha/beta-Hydrolases"/>
    <property type="match status" value="1"/>
</dbReference>
<gene>
    <name evidence="3" type="ORF">Sru01_59230</name>
</gene>
<keyword evidence="1" id="KW-0378">Hydrolase</keyword>
<dbReference type="GO" id="GO:0080032">
    <property type="term" value="F:methyl jasmonate esterase activity"/>
    <property type="evidence" value="ECO:0007669"/>
    <property type="project" value="TreeGrafter"/>
</dbReference>
<accession>A0A919R9K1</accession>
<dbReference type="GO" id="GO:0009694">
    <property type="term" value="P:jasmonic acid metabolic process"/>
    <property type="evidence" value="ECO:0007669"/>
    <property type="project" value="TreeGrafter"/>
</dbReference>
<dbReference type="PANTHER" id="PTHR10992:SF1083">
    <property type="entry name" value="METHYLESTERASE 1"/>
    <property type="match status" value="1"/>
</dbReference>
<dbReference type="Proteomes" id="UP000655287">
    <property type="component" value="Unassembled WGS sequence"/>
</dbReference>
<dbReference type="GO" id="GO:0080030">
    <property type="term" value="F:methyl indole-3-acetate esterase activity"/>
    <property type="evidence" value="ECO:0007669"/>
    <property type="project" value="TreeGrafter"/>
</dbReference>
<evidence type="ECO:0000313" key="4">
    <source>
        <dbReference type="Proteomes" id="UP000655287"/>
    </source>
</evidence>
<evidence type="ECO:0000256" key="1">
    <source>
        <dbReference type="ARBA" id="ARBA00022801"/>
    </source>
</evidence>
<dbReference type="AlphaFoldDB" id="A0A919R9K1"/>
<dbReference type="GO" id="GO:0009696">
    <property type="term" value="P:salicylic acid metabolic process"/>
    <property type="evidence" value="ECO:0007669"/>
    <property type="project" value="TreeGrafter"/>
</dbReference>